<evidence type="ECO:0000313" key="2">
    <source>
        <dbReference type="Proteomes" id="UP001061298"/>
    </source>
</evidence>
<sequence>MTGANPDIHDLALLFEEMAQYPVSGEVRIKYRDGRAVIARLSDGDRESTLREIAYSFSSGVIRFESLRGDRFEVEPETEGARTDHRPVVYLDQCHWSTISNSIFDPALIRREEDRDAAAKLIDLAERREVIIPVSSAHALETSALFDSKRQNLASTILRLSRGWQMRSPIVVRMKEMADALVRRSDVSPHESELDVFTLAAGAMDTNRRISDASGLPPGMAALFERMTSFSAIYDVLMNPEKVPSAKTGWHEHYNNVSRDPEFQARKASQKIIDGRAMAIADVAPEAIAVAQSLGITSVERLSVTLYEEIESMPFMRLYGDAIGHRLAIRANWEANDLVDMLYLGCAAAYADVVVAERAATNYLQRAWRGTEAECPVVAKLPKAVDRLSHLLS</sequence>
<proteinExistence type="predicted"/>
<evidence type="ECO:0000313" key="1">
    <source>
        <dbReference type="EMBL" id="UXY21934.1"/>
    </source>
</evidence>
<reference evidence="1" key="1">
    <citation type="submission" date="2022-10" db="EMBL/GenBank/DDBJ databases">
        <authorList>
            <person name="Mo P."/>
        </authorList>
    </citation>
    <scope>NUCLEOTIDE SEQUENCE</scope>
    <source>
        <strain evidence="1">HUAS 13-4</strain>
    </source>
</reference>
<dbReference type="RefSeq" id="WP_263232077.1">
    <property type="nucleotide sequence ID" value="NZ_CP106793.1"/>
</dbReference>
<dbReference type="EMBL" id="CP106793">
    <property type="protein sequence ID" value="UXY21934.1"/>
    <property type="molecule type" value="Genomic_DNA"/>
</dbReference>
<evidence type="ECO:0008006" key="3">
    <source>
        <dbReference type="Google" id="ProtNLM"/>
    </source>
</evidence>
<dbReference type="Proteomes" id="UP001061298">
    <property type="component" value="Chromosome"/>
</dbReference>
<name>A0ABY6E5L8_9ACTN</name>
<gene>
    <name evidence="1" type="ORF">N8I84_26955</name>
</gene>
<organism evidence="1 2">
    <name type="scientific">Streptomyces cynarae</name>
    <dbReference type="NCBI Taxonomy" id="2981134"/>
    <lineage>
        <taxon>Bacteria</taxon>
        <taxon>Bacillati</taxon>
        <taxon>Actinomycetota</taxon>
        <taxon>Actinomycetes</taxon>
        <taxon>Kitasatosporales</taxon>
        <taxon>Streptomycetaceae</taxon>
        <taxon>Streptomyces</taxon>
    </lineage>
</organism>
<accession>A0ABY6E5L8</accession>
<keyword evidence="2" id="KW-1185">Reference proteome</keyword>
<protein>
    <recommendedName>
        <fullName evidence="3">DUF4388 domain-containing protein</fullName>
    </recommendedName>
</protein>